<evidence type="ECO:0000313" key="3">
    <source>
        <dbReference type="Proteomes" id="UP000002945"/>
    </source>
</evidence>
<sequence>MRKRFLIFWNTSAEKSGFVFIIAFKFNFKLNFKHMNIPFVYKLLKAAKITAILSFLGGTFLLIAYFYYAGAHLILDLGIYYALLALLINSVLFFTLYITFIHSRVKRKKILKSLVLMIVNVPIGLCYIGVIISYNLP</sequence>
<keyword evidence="3" id="KW-1185">Reference proteome</keyword>
<comment type="caution">
    <text evidence="2">The sequence shown here is derived from an EMBL/GenBank/DDBJ whole genome shotgun (WGS) entry which is preliminary data.</text>
</comment>
<dbReference type="Proteomes" id="UP000002945">
    <property type="component" value="Unassembled WGS sequence"/>
</dbReference>
<protein>
    <submittedName>
        <fullName evidence="2">Uncharacterized protein</fullName>
    </submittedName>
</protein>
<proteinExistence type="predicted"/>
<feature type="transmembrane region" description="Helical" evidence="1">
    <location>
        <begin position="113"/>
        <end position="134"/>
    </location>
</feature>
<reference evidence="2 3" key="1">
    <citation type="journal article" date="2011" name="J. Bacteriol.">
        <title>Genome sequence of the algicidal bacterium Kordia algicida OT-1.</title>
        <authorList>
            <person name="Lee H.S."/>
            <person name="Kang S.G."/>
            <person name="Kwon K.K."/>
            <person name="Lee J.H."/>
            <person name="Kim S.J."/>
        </authorList>
    </citation>
    <scope>NUCLEOTIDE SEQUENCE [LARGE SCALE GENOMIC DNA]</scope>
    <source>
        <strain evidence="2 3">OT-1</strain>
    </source>
</reference>
<dbReference type="EMBL" id="ABIB01000008">
    <property type="protein sequence ID" value="EDP95502.1"/>
    <property type="molecule type" value="Genomic_DNA"/>
</dbReference>
<keyword evidence="1" id="KW-0472">Membrane</keyword>
<feature type="transmembrane region" description="Helical" evidence="1">
    <location>
        <begin position="49"/>
        <end position="68"/>
    </location>
</feature>
<organism evidence="2 3">
    <name type="scientific">Kordia algicida OT-1</name>
    <dbReference type="NCBI Taxonomy" id="391587"/>
    <lineage>
        <taxon>Bacteria</taxon>
        <taxon>Pseudomonadati</taxon>
        <taxon>Bacteroidota</taxon>
        <taxon>Flavobacteriia</taxon>
        <taxon>Flavobacteriales</taxon>
        <taxon>Flavobacteriaceae</taxon>
        <taxon>Kordia</taxon>
    </lineage>
</organism>
<dbReference type="STRING" id="391587.KAOT1_11281"/>
<evidence type="ECO:0000256" key="1">
    <source>
        <dbReference type="SAM" id="Phobius"/>
    </source>
</evidence>
<name>A9E3F0_9FLAO</name>
<dbReference type="HOGENOM" id="CLU_1862536_0_0_10"/>
<evidence type="ECO:0000313" key="2">
    <source>
        <dbReference type="EMBL" id="EDP95502.1"/>
    </source>
</evidence>
<accession>A9E3F0</accession>
<feature type="transmembrane region" description="Helical" evidence="1">
    <location>
        <begin position="80"/>
        <end position="101"/>
    </location>
</feature>
<gene>
    <name evidence="2" type="ORF">KAOT1_11281</name>
</gene>
<keyword evidence="1" id="KW-0812">Transmembrane</keyword>
<dbReference type="AlphaFoldDB" id="A9E3F0"/>
<keyword evidence="1" id="KW-1133">Transmembrane helix</keyword>